<evidence type="ECO:0008006" key="4">
    <source>
        <dbReference type="Google" id="ProtNLM"/>
    </source>
</evidence>
<keyword evidence="1" id="KW-1133">Transmembrane helix</keyword>
<keyword evidence="1" id="KW-0812">Transmembrane</keyword>
<feature type="transmembrane region" description="Helical" evidence="1">
    <location>
        <begin position="50"/>
        <end position="69"/>
    </location>
</feature>
<feature type="transmembrane region" description="Helical" evidence="1">
    <location>
        <begin position="271"/>
        <end position="295"/>
    </location>
</feature>
<feature type="transmembrane region" description="Helical" evidence="1">
    <location>
        <begin position="12"/>
        <end position="38"/>
    </location>
</feature>
<feature type="transmembrane region" description="Helical" evidence="1">
    <location>
        <begin position="75"/>
        <end position="93"/>
    </location>
</feature>
<comment type="caution">
    <text evidence="2">The sequence shown here is derived from an EMBL/GenBank/DDBJ whole genome shotgun (WGS) entry which is preliminary data.</text>
</comment>
<proteinExistence type="predicted"/>
<sequence>MNTQKLTYGGMLSALIVASTVFVMMTGIGYTFYLDLALPILIGLVYMKCGFKYTSLCGIISVSIIFFGLGNLPTAIWMIQSIIIGLICSVAIFRKSTLMDDLLWCSIGGAFIVIFIDIYCENILGMSIIKELWQTLESFPVPDVTKEVAVSIGLASLPVGTSLITYIGILLAASRLHLLNGQAKYKFKVIKNLKVYGGYLCCSRSITNRWTIYLVGIQFLMLFKLPLYVKTVLGTVQWIALYFVLRDAHHFVSKYVYTKTKSIGLTKGMGLGIFIMLFSRFRLTAVILIIAGFIVDTLYHVRDQQIKILNSQIA</sequence>
<accession>A0A926EID6</accession>
<gene>
    <name evidence="2" type="ORF">H8718_08485</name>
</gene>
<feature type="transmembrane region" description="Helical" evidence="1">
    <location>
        <begin position="102"/>
        <end position="129"/>
    </location>
</feature>
<keyword evidence="3" id="KW-1185">Reference proteome</keyword>
<dbReference type="AlphaFoldDB" id="A0A926EID6"/>
<evidence type="ECO:0000313" key="3">
    <source>
        <dbReference type="Proteomes" id="UP000655830"/>
    </source>
</evidence>
<feature type="transmembrane region" description="Helical" evidence="1">
    <location>
        <begin position="227"/>
        <end position="245"/>
    </location>
</feature>
<evidence type="ECO:0000256" key="1">
    <source>
        <dbReference type="SAM" id="Phobius"/>
    </source>
</evidence>
<dbReference type="EMBL" id="JACRSY010000011">
    <property type="protein sequence ID" value="MBC8579565.1"/>
    <property type="molecule type" value="Genomic_DNA"/>
</dbReference>
<dbReference type="RefSeq" id="WP_177671598.1">
    <property type="nucleotide sequence ID" value="NZ_JACRSY010000011.1"/>
</dbReference>
<organism evidence="2 3">
    <name type="scientific">Zhenhengia yiwuensis</name>
    <dbReference type="NCBI Taxonomy" id="2763666"/>
    <lineage>
        <taxon>Bacteria</taxon>
        <taxon>Bacillati</taxon>
        <taxon>Bacillota</taxon>
        <taxon>Clostridia</taxon>
        <taxon>Lachnospirales</taxon>
        <taxon>Lachnospiraceae</taxon>
        <taxon>Zhenhengia</taxon>
    </lineage>
</organism>
<keyword evidence="1" id="KW-0472">Membrane</keyword>
<name>A0A926EID6_9FIRM</name>
<dbReference type="Proteomes" id="UP000655830">
    <property type="component" value="Unassembled WGS sequence"/>
</dbReference>
<reference evidence="2" key="1">
    <citation type="submission" date="2020-08" db="EMBL/GenBank/DDBJ databases">
        <title>Genome public.</title>
        <authorList>
            <person name="Liu C."/>
            <person name="Sun Q."/>
        </authorList>
    </citation>
    <scope>NUCLEOTIDE SEQUENCE</scope>
    <source>
        <strain evidence="2">NSJ-12</strain>
    </source>
</reference>
<feature type="transmembrane region" description="Helical" evidence="1">
    <location>
        <begin position="149"/>
        <end position="174"/>
    </location>
</feature>
<evidence type="ECO:0000313" key="2">
    <source>
        <dbReference type="EMBL" id="MBC8579565.1"/>
    </source>
</evidence>
<protein>
    <recommendedName>
        <fullName evidence="4">DUF2232 domain-containing protein</fullName>
    </recommendedName>
</protein>